<gene>
    <name evidence="4" type="ORF">GCM10009613_02070</name>
</gene>
<dbReference type="Pfam" id="PF00583">
    <property type="entry name" value="Acetyltransf_1"/>
    <property type="match status" value="1"/>
</dbReference>
<organism evidence="4 5">
    <name type="scientific">Pseudonocardia kongjuensis</name>
    <dbReference type="NCBI Taxonomy" id="102227"/>
    <lineage>
        <taxon>Bacteria</taxon>
        <taxon>Bacillati</taxon>
        <taxon>Actinomycetota</taxon>
        <taxon>Actinomycetes</taxon>
        <taxon>Pseudonocardiales</taxon>
        <taxon>Pseudonocardiaceae</taxon>
        <taxon>Pseudonocardia</taxon>
    </lineage>
</organism>
<dbReference type="EMBL" id="BAAAJK010000001">
    <property type="protein sequence ID" value="GAA1379436.1"/>
    <property type="molecule type" value="Genomic_DNA"/>
</dbReference>
<evidence type="ECO:0000259" key="3">
    <source>
        <dbReference type="PROSITE" id="PS51186"/>
    </source>
</evidence>
<sequence>MRITIDDLSGPAVLDLLADHLADMHAQGPPESTHALDVAALRDPAVTVWACHDDTGALLGCAALKELADDDGEIKSMRTAPWATGRGVGAGLVRHVVGEARRRGYRTLHLETGSTAYFAPARRLYQRHGFVPCPPFADYPEDPNSVHMRLDLPG</sequence>
<dbReference type="PROSITE" id="PS51186">
    <property type="entry name" value="GNAT"/>
    <property type="match status" value="1"/>
</dbReference>
<reference evidence="5" key="1">
    <citation type="journal article" date="2019" name="Int. J. Syst. Evol. Microbiol.">
        <title>The Global Catalogue of Microorganisms (GCM) 10K type strain sequencing project: providing services to taxonomists for standard genome sequencing and annotation.</title>
        <authorList>
            <consortium name="The Broad Institute Genomics Platform"/>
            <consortium name="The Broad Institute Genome Sequencing Center for Infectious Disease"/>
            <person name="Wu L."/>
            <person name="Ma J."/>
        </authorList>
    </citation>
    <scope>NUCLEOTIDE SEQUENCE [LARGE SCALE GENOMIC DNA]</scope>
    <source>
        <strain evidence="5">JCM 11896</strain>
    </source>
</reference>
<dbReference type="InterPro" id="IPR000182">
    <property type="entry name" value="GNAT_dom"/>
</dbReference>
<name>A0ABP4I5E4_9PSEU</name>
<keyword evidence="2" id="KW-0012">Acyltransferase</keyword>
<dbReference type="CDD" id="cd04301">
    <property type="entry name" value="NAT_SF"/>
    <property type="match status" value="1"/>
</dbReference>
<accession>A0ABP4I5E4</accession>
<dbReference type="RefSeq" id="WP_344017602.1">
    <property type="nucleotide sequence ID" value="NZ_BAAAJK010000001.1"/>
</dbReference>
<dbReference type="InterPro" id="IPR050832">
    <property type="entry name" value="Bact_Acetyltransf"/>
</dbReference>
<proteinExistence type="predicted"/>
<evidence type="ECO:0000256" key="2">
    <source>
        <dbReference type="ARBA" id="ARBA00023315"/>
    </source>
</evidence>
<comment type="caution">
    <text evidence="4">The sequence shown here is derived from an EMBL/GenBank/DDBJ whole genome shotgun (WGS) entry which is preliminary data.</text>
</comment>
<protein>
    <submittedName>
        <fullName evidence="4">GNAT family N-acetyltransferase</fullName>
    </submittedName>
</protein>
<dbReference type="PANTHER" id="PTHR43877:SF5">
    <property type="entry name" value="BLL8307 PROTEIN"/>
    <property type="match status" value="1"/>
</dbReference>
<evidence type="ECO:0000256" key="1">
    <source>
        <dbReference type="ARBA" id="ARBA00022679"/>
    </source>
</evidence>
<evidence type="ECO:0000313" key="5">
    <source>
        <dbReference type="Proteomes" id="UP001501414"/>
    </source>
</evidence>
<dbReference type="SUPFAM" id="SSF55729">
    <property type="entry name" value="Acyl-CoA N-acyltransferases (Nat)"/>
    <property type="match status" value="1"/>
</dbReference>
<dbReference type="InterPro" id="IPR016181">
    <property type="entry name" value="Acyl_CoA_acyltransferase"/>
</dbReference>
<evidence type="ECO:0000313" key="4">
    <source>
        <dbReference type="EMBL" id="GAA1379436.1"/>
    </source>
</evidence>
<dbReference type="PANTHER" id="PTHR43877">
    <property type="entry name" value="AMINOALKYLPHOSPHONATE N-ACETYLTRANSFERASE-RELATED-RELATED"/>
    <property type="match status" value="1"/>
</dbReference>
<feature type="domain" description="N-acetyltransferase" evidence="3">
    <location>
        <begin position="3"/>
        <end position="153"/>
    </location>
</feature>
<keyword evidence="1" id="KW-0808">Transferase</keyword>
<dbReference type="Gene3D" id="3.40.630.30">
    <property type="match status" value="1"/>
</dbReference>
<dbReference type="Proteomes" id="UP001501414">
    <property type="component" value="Unassembled WGS sequence"/>
</dbReference>
<keyword evidence="5" id="KW-1185">Reference proteome</keyword>